<feature type="region of interest" description="Disordered" evidence="1">
    <location>
        <begin position="1"/>
        <end position="43"/>
    </location>
</feature>
<gene>
    <name evidence="2" type="ORF">D3272_22955</name>
</gene>
<accession>A0A4Q2R8H1</accession>
<dbReference type="AlphaFoldDB" id="A0A4Q2R8H1"/>
<comment type="caution">
    <text evidence="2">The sequence shown here is derived from an EMBL/GenBank/DDBJ whole genome shotgun (WGS) entry which is preliminary data.</text>
</comment>
<dbReference type="Proteomes" id="UP000289411">
    <property type="component" value="Unassembled WGS sequence"/>
</dbReference>
<name>A0A4Q2R8H1_9HYPH</name>
<evidence type="ECO:0000256" key="1">
    <source>
        <dbReference type="SAM" id="MobiDB-lite"/>
    </source>
</evidence>
<dbReference type="EMBL" id="QYBC01000024">
    <property type="protein sequence ID" value="RYB02029.1"/>
    <property type="molecule type" value="Genomic_DNA"/>
</dbReference>
<protein>
    <submittedName>
        <fullName evidence="2">Uncharacterized protein</fullName>
    </submittedName>
</protein>
<evidence type="ECO:0000313" key="3">
    <source>
        <dbReference type="Proteomes" id="UP000289411"/>
    </source>
</evidence>
<sequence>MDEQNPAARAVDLITARPPTRAPFDPASLLDGRQPPPPAHAPGPTVVVVREFDPATFLGDRALRGAFNLVTVKPLVTTIGGVEMVTVPASAYAYALRHAAAQELPEEDVEQAGPVPNSEGCMGLLIRLHEGGTLSIGQLVEASGLDHLDVGDRIAAYRAMVDGNAVVNATLSAGPYASPVHFTASPEAARVELTGVAREAEAPEGHAAALDDGGSDEAHGAALDGAKSDRHPRRTKSNREIP</sequence>
<reference evidence="2 3" key="2">
    <citation type="submission" date="2019-02" db="EMBL/GenBank/DDBJ databases">
        <title>'Lichenibacterium ramalinii' gen. nov. sp. nov., 'Lichenibacterium minor' gen. nov. sp. nov.</title>
        <authorList>
            <person name="Pankratov T."/>
        </authorList>
    </citation>
    <scope>NUCLEOTIDE SEQUENCE [LARGE SCALE GENOMIC DNA]</scope>
    <source>
        <strain evidence="2 3">RmlP001</strain>
    </source>
</reference>
<reference evidence="2 3" key="1">
    <citation type="submission" date="2018-09" db="EMBL/GenBank/DDBJ databases">
        <authorList>
            <person name="Grouzdev D.S."/>
            <person name="Krutkina M.S."/>
        </authorList>
    </citation>
    <scope>NUCLEOTIDE SEQUENCE [LARGE SCALE GENOMIC DNA]</scope>
    <source>
        <strain evidence="2 3">RmlP001</strain>
    </source>
</reference>
<keyword evidence="3" id="KW-1185">Reference proteome</keyword>
<organism evidence="2 3">
    <name type="scientific">Lichenibacterium ramalinae</name>
    <dbReference type="NCBI Taxonomy" id="2316527"/>
    <lineage>
        <taxon>Bacteria</taxon>
        <taxon>Pseudomonadati</taxon>
        <taxon>Pseudomonadota</taxon>
        <taxon>Alphaproteobacteria</taxon>
        <taxon>Hyphomicrobiales</taxon>
        <taxon>Lichenihabitantaceae</taxon>
        <taxon>Lichenibacterium</taxon>
    </lineage>
</organism>
<evidence type="ECO:0000313" key="2">
    <source>
        <dbReference type="EMBL" id="RYB02029.1"/>
    </source>
</evidence>
<dbReference type="RefSeq" id="WP_129221548.1">
    <property type="nucleotide sequence ID" value="NZ_QYBC01000024.1"/>
</dbReference>
<proteinExistence type="predicted"/>
<feature type="region of interest" description="Disordered" evidence="1">
    <location>
        <begin position="200"/>
        <end position="242"/>
    </location>
</feature>